<organism evidence="3 4">
    <name type="scientific">Nitzschia inconspicua</name>
    <dbReference type="NCBI Taxonomy" id="303405"/>
    <lineage>
        <taxon>Eukaryota</taxon>
        <taxon>Sar</taxon>
        <taxon>Stramenopiles</taxon>
        <taxon>Ochrophyta</taxon>
        <taxon>Bacillariophyta</taxon>
        <taxon>Bacillariophyceae</taxon>
        <taxon>Bacillariophycidae</taxon>
        <taxon>Bacillariales</taxon>
        <taxon>Bacillariaceae</taxon>
        <taxon>Nitzschia</taxon>
    </lineage>
</organism>
<keyword evidence="2" id="KW-0812">Transmembrane</keyword>
<evidence type="ECO:0000256" key="1">
    <source>
        <dbReference type="SAM" id="MobiDB-lite"/>
    </source>
</evidence>
<keyword evidence="2" id="KW-1133">Transmembrane helix</keyword>
<feature type="region of interest" description="Disordered" evidence="1">
    <location>
        <begin position="257"/>
        <end position="280"/>
    </location>
</feature>
<dbReference type="EMBL" id="JAGRRH010000007">
    <property type="protein sequence ID" value="KAG7366886.1"/>
    <property type="molecule type" value="Genomic_DNA"/>
</dbReference>
<feature type="region of interest" description="Disordered" evidence="1">
    <location>
        <begin position="1"/>
        <end position="48"/>
    </location>
</feature>
<proteinExistence type="predicted"/>
<evidence type="ECO:0000313" key="3">
    <source>
        <dbReference type="EMBL" id="KAG7366886.1"/>
    </source>
</evidence>
<evidence type="ECO:0000313" key="4">
    <source>
        <dbReference type="Proteomes" id="UP000693970"/>
    </source>
</evidence>
<comment type="caution">
    <text evidence="3">The sequence shown here is derived from an EMBL/GenBank/DDBJ whole genome shotgun (WGS) entry which is preliminary data.</text>
</comment>
<evidence type="ECO:0000256" key="2">
    <source>
        <dbReference type="SAM" id="Phobius"/>
    </source>
</evidence>
<accession>A0A9K3LUG9</accession>
<keyword evidence="2" id="KW-0472">Membrane</keyword>
<keyword evidence="4" id="KW-1185">Reference proteome</keyword>
<protein>
    <submittedName>
        <fullName evidence="3">Uncharacterized protein</fullName>
    </submittedName>
</protein>
<feature type="compositionally biased region" description="Polar residues" evidence="1">
    <location>
        <begin position="270"/>
        <end position="280"/>
    </location>
</feature>
<dbReference type="AlphaFoldDB" id="A0A9K3LUG9"/>
<reference evidence="3" key="1">
    <citation type="journal article" date="2021" name="Sci. Rep.">
        <title>Diploid genomic architecture of Nitzschia inconspicua, an elite biomass production diatom.</title>
        <authorList>
            <person name="Oliver A."/>
            <person name="Podell S."/>
            <person name="Pinowska A."/>
            <person name="Traller J.C."/>
            <person name="Smith S.R."/>
            <person name="McClure R."/>
            <person name="Beliaev A."/>
            <person name="Bohutskyi P."/>
            <person name="Hill E.A."/>
            <person name="Rabines A."/>
            <person name="Zheng H."/>
            <person name="Allen L.Z."/>
            <person name="Kuo A."/>
            <person name="Grigoriev I.V."/>
            <person name="Allen A.E."/>
            <person name="Hazlebeck D."/>
            <person name="Allen E.E."/>
        </authorList>
    </citation>
    <scope>NUCLEOTIDE SEQUENCE</scope>
    <source>
        <strain evidence="3">Hildebrandi</strain>
    </source>
</reference>
<gene>
    <name evidence="3" type="ORF">IV203_029556</name>
</gene>
<dbReference type="OrthoDB" id="10657148at2759"/>
<feature type="compositionally biased region" description="Polar residues" evidence="1">
    <location>
        <begin position="31"/>
        <end position="48"/>
    </location>
</feature>
<reference evidence="3" key="2">
    <citation type="submission" date="2021-04" db="EMBL/GenBank/DDBJ databases">
        <authorList>
            <person name="Podell S."/>
        </authorList>
    </citation>
    <scope>NUCLEOTIDE SEQUENCE</scope>
    <source>
        <strain evidence="3">Hildebrandi</strain>
    </source>
</reference>
<sequence length="412" mass="44668">MVLDRETSADAVNGNNQQVQKKKALFGRFSKSASSNEDTSLQNQEDVSLQNQEDIVATRSHGQENTVTEADEENVPFDVQDVASSNEAQKSKSVIGGAVCCPHPYSQSTEEETNEKTLEDAPTIATETGAMNSIETSSTTDPSLMFCCAKNQTVDEEQYVKSNLQLPEGNDDGKGDDAQYHDIMNKGSLMDADESVVTSNMDYRDEVPLKSKEDDEHFWGSRRFRWTVVLCFLLHAILISLIIVVALNSRKNQAAAAPLDPISSGGNGNEEVTTANLSNVTDNGDAAEVVEDCVDKVELSASCYGTASNVLAYFRVCTPEFGDWMGVFDATENSTNLLDDDSYSWMYTCGDRSCEGEVSTNVIHFNAATLLPAGTTESPLLRVHLMRNSTGPIYSAVASSAEFKVVADAASC</sequence>
<dbReference type="Proteomes" id="UP000693970">
    <property type="component" value="Unassembled WGS sequence"/>
</dbReference>
<name>A0A9K3LUG9_9STRA</name>
<feature type="transmembrane region" description="Helical" evidence="2">
    <location>
        <begin position="226"/>
        <end position="247"/>
    </location>
</feature>